<gene>
    <name evidence="2" type="ORF">PoB_005869300</name>
</gene>
<proteinExistence type="predicted"/>
<sequence>MQQKRMADAFLCSNLPSQYPPGILITSAPVHHLQYPPQGILKTRAPVRRPQYPPPGISKASAPVRHRQCPPPVLQSAITNNSPG</sequence>
<name>A0AAV4CLU4_9GAST</name>
<reference evidence="2 3" key="1">
    <citation type="journal article" date="2021" name="Elife">
        <title>Chloroplast acquisition without the gene transfer in kleptoplastic sea slugs, Plakobranchus ocellatus.</title>
        <authorList>
            <person name="Maeda T."/>
            <person name="Takahashi S."/>
            <person name="Yoshida T."/>
            <person name="Shimamura S."/>
            <person name="Takaki Y."/>
            <person name="Nagai Y."/>
            <person name="Toyoda A."/>
            <person name="Suzuki Y."/>
            <person name="Arimoto A."/>
            <person name="Ishii H."/>
            <person name="Satoh N."/>
            <person name="Nishiyama T."/>
            <person name="Hasebe M."/>
            <person name="Maruyama T."/>
            <person name="Minagawa J."/>
            <person name="Obokata J."/>
            <person name="Shigenobu S."/>
        </authorList>
    </citation>
    <scope>NUCLEOTIDE SEQUENCE [LARGE SCALE GENOMIC DNA]</scope>
</reference>
<evidence type="ECO:0000313" key="3">
    <source>
        <dbReference type="Proteomes" id="UP000735302"/>
    </source>
</evidence>
<evidence type="ECO:0000256" key="1">
    <source>
        <dbReference type="SAM" id="MobiDB-lite"/>
    </source>
</evidence>
<feature type="region of interest" description="Disordered" evidence="1">
    <location>
        <begin position="46"/>
        <end position="84"/>
    </location>
</feature>
<dbReference type="Proteomes" id="UP000735302">
    <property type="component" value="Unassembled WGS sequence"/>
</dbReference>
<organism evidence="2 3">
    <name type="scientific">Plakobranchus ocellatus</name>
    <dbReference type="NCBI Taxonomy" id="259542"/>
    <lineage>
        <taxon>Eukaryota</taxon>
        <taxon>Metazoa</taxon>
        <taxon>Spiralia</taxon>
        <taxon>Lophotrochozoa</taxon>
        <taxon>Mollusca</taxon>
        <taxon>Gastropoda</taxon>
        <taxon>Heterobranchia</taxon>
        <taxon>Euthyneura</taxon>
        <taxon>Panpulmonata</taxon>
        <taxon>Sacoglossa</taxon>
        <taxon>Placobranchoidea</taxon>
        <taxon>Plakobranchidae</taxon>
        <taxon>Plakobranchus</taxon>
    </lineage>
</organism>
<comment type="caution">
    <text evidence="2">The sequence shown here is derived from an EMBL/GenBank/DDBJ whole genome shotgun (WGS) entry which is preliminary data.</text>
</comment>
<keyword evidence="3" id="KW-1185">Reference proteome</keyword>
<dbReference type="EMBL" id="BLXT01006566">
    <property type="protein sequence ID" value="GFO32188.1"/>
    <property type="molecule type" value="Genomic_DNA"/>
</dbReference>
<protein>
    <submittedName>
        <fullName evidence="2">Uncharacterized protein</fullName>
    </submittedName>
</protein>
<dbReference type="AlphaFoldDB" id="A0AAV4CLU4"/>
<accession>A0AAV4CLU4</accession>
<evidence type="ECO:0000313" key="2">
    <source>
        <dbReference type="EMBL" id="GFO32188.1"/>
    </source>
</evidence>